<dbReference type="OrthoDB" id="312297at2"/>
<dbReference type="Proteomes" id="UP000245206">
    <property type="component" value="Unassembled WGS sequence"/>
</dbReference>
<dbReference type="EMBL" id="BFAZ01000013">
    <property type="protein sequence ID" value="GBF44505.1"/>
    <property type="molecule type" value="Genomic_DNA"/>
</dbReference>
<comment type="caution">
    <text evidence="1">The sequence shown here is derived from an EMBL/GenBank/DDBJ whole genome shotgun (WGS) entry which is preliminary data.</text>
</comment>
<evidence type="ECO:0000313" key="2">
    <source>
        <dbReference type="Proteomes" id="UP000245206"/>
    </source>
</evidence>
<accession>A0A2P2DIR5</accession>
<sequence length="627" mass="70272">MGFKTIRIAARGIGMFASKIYSESIPFQTWEDFIDENNSGDDRLDFRTVSGTLLGSIPLGIQNTKFRNLEFEVDEFGSKSIKFELNSLPNFPLERFTVIRIRIDGIDTFGGYVFKYPRQGSSQNQKLEFQGLGFRERLKKVTIRPTIDKHFYTIQSITKAGLNVEVKLNTDVHPTINPGDIFYIKSALNSRNNGKYTVTSIMGDTLIALRPDGLDQPIAQGTVTVLPSQWTTATTPVSEVLKQIILEYLPQVKGIIASTGGITSTPTVPLGGGIDLEGISIEKAFDFIRSMLGGQWNLVVEPDGRITLNPKSTSIIDKIFSSYDGQIFDFEENLDNIINIVEVNRKKEKAEDGSTPMTLGALRTNQTSIAKYGPMEEPIDVPAYFTDEICDKLAIAKLNSRSEPKEEGSAKKGKWKYWKVGNYSIVTEEGYYKEILNEMDSLDGFTFPSEVNGSISSAIFITGAGSLKLAFGNSAHEKEVKYSLNKRVTSLRTIFLYVYANKVGTYFKFGIGKDSFKEHLFPITINQTTNPELIALPVSNLPIDQINEFGFLFENPQDGSEVYIDEVAIESYTSLHKTQPLKLIKYKYYPFNKYCELTFGVNTSKQENWLAALNAKIESQSMAMKER</sequence>
<dbReference type="RefSeq" id="WP_108961477.1">
    <property type="nucleotide sequence ID" value="NZ_BFAZ01000013.1"/>
</dbReference>
<keyword evidence="2" id="KW-1185">Reference proteome</keyword>
<protein>
    <submittedName>
        <fullName evidence="1">Uncharacterized protein</fullName>
    </submittedName>
</protein>
<proteinExistence type="predicted"/>
<reference evidence="2" key="1">
    <citation type="journal article" date="2019" name="Microbiol. Immunol.">
        <title>Molecular and phenotypic characterization of Leptospira johnsonii sp. nov., Leptospira ellinghausenii sp. nov. and Leptospira ryugenii sp. nov. isolated from soil and water in Japan.</title>
        <authorList>
            <person name="Masuzawa T."/>
            <person name="Saito M."/>
            <person name="Nakao R."/>
            <person name="Nikaido Y."/>
            <person name="Matsumoto M."/>
            <person name="Ogawa M."/>
            <person name="Yokoyama M."/>
            <person name="Hidaka Y."/>
            <person name="Tomita J."/>
            <person name="Sakakibara K."/>
            <person name="Suzuki K."/>
            <person name="Yasuda S."/>
            <person name="Sato H."/>
            <person name="Yamaguchi M."/>
            <person name="Yoshida S.I."/>
            <person name="Koizumi N."/>
            <person name="Kawamura Y."/>
        </authorList>
    </citation>
    <scope>NUCLEOTIDE SEQUENCE [LARGE SCALE GENOMIC DNA]</scope>
    <source>
        <strain evidence="2">E18</strain>
    </source>
</reference>
<gene>
    <name evidence="1" type="ORF">LPTSP2_38080</name>
</gene>
<name>A0A2P2DIR5_9LEPT</name>
<evidence type="ECO:0000313" key="1">
    <source>
        <dbReference type="EMBL" id="GBF44505.1"/>
    </source>
</evidence>
<organism evidence="1 2">
    <name type="scientific">Leptospira ellinghausenii</name>
    <dbReference type="NCBI Taxonomy" id="1917822"/>
    <lineage>
        <taxon>Bacteria</taxon>
        <taxon>Pseudomonadati</taxon>
        <taxon>Spirochaetota</taxon>
        <taxon>Spirochaetia</taxon>
        <taxon>Leptospirales</taxon>
        <taxon>Leptospiraceae</taxon>
        <taxon>Leptospira</taxon>
    </lineage>
</organism>
<dbReference type="AlphaFoldDB" id="A0A2P2DIR5"/>